<evidence type="ECO:0000313" key="1">
    <source>
        <dbReference type="Proteomes" id="UP000095283"/>
    </source>
</evidence>
<evidence type="ECO:0000313" key="2">
    <source>
        <dbReference type="WBParaSite" id="Hba_08007"/>
    </source>
</evidence>
<organism evidence="1 2">
    <name type="scientific">Heterorhabditis bacteriophora</name>
    <name type="common">Entomopathogenic nematode worm</name>
    <dbReference type="NCBI Taxonomy" id="37862"/>
    <lineage>
        <taxon>Eukaryota</taxon>
        <taxon>Metazoa</taxon>
        <taxon>Ecdysozoa</taxon>
        <taxon>Nematoda</taxon>
        <taxon>Chromadorea</taxon>
        <taxon>Rhabditida</taxon>
        <taxon>Rhabditina</taxon>
        <taxon>Rhabditomorpha</taxon>
        <taxon>Strongyloidea</taxon>
        <taxon>Heterorhabditidae</taxon>
        <taxon>Heterorhabditis</taxon>
    </lineage>
</organism>
<dbReference type="WBParaSite" id="Hba_08007">
    <property type="protein sequence ID" value="Hba_08007"/>
    <property type="gene ID" value="Hba_08007"/>
</dbReference>
<proteinExistence type="predicted"/>
<keyword evidence="1" id="KW-1185">Reference proteome</keyword>
<reference evidence="2" key="1">
    <citation type="submission" date="2016-11" db="UniProtKB">
        <authorList>
            <consortium name="WormBaseParasite"/>
        </authorList>
    </citation>
    <scope>IDENTIFICATION</scope>
</reference>
<dbReference type="AlphaFoldDB" id="A0A1I7WS50"/>
<accession>A0A1I7WS50</accession>
<protein>
    <submittedName>
        <fullName evidence="2">Condensation domain-containing protein</fullName>
    </submittedName>
</protein>
<dbReference type="Proteomes" id="UP000095283">
    <property type="component" value="Unplaced"/>
</dbReference>
<name>A0A1I7WS50_HETBA</name>
<sequence length="123" mass="13651">MTECQRLQLGDLNLRHQDWLSLEYPDQAFPKYLAGSFQVRHLLPAFGMPSFTVSVSHGEPEKLWQSVAGQTLKAANPTTQTAHVDRGFSCPVDYARHQHELASSALSGALNHSSTTEQIAEIF</sequence>